<feature type="compositionally biased region" description="Low complexity" evidence="1">
    <location>
        <begin position="80"/>
        <end position="90"/>
    </location>
</feature>
<dbReference type="GO" id="GO:0008240">
    <property type="term" value="F:tripeptidyl-peptidase activity"/>
    <property type="evidence" value="ECO:0007669"/>
    <property type="project" value="TreeGrafter"/>
</dbReference>
<dbReference type="InterPro" id="IPR011047">
    <property type="entry name" value="Quinoprotein_ADH-like_sf"/>
</dbReference>
<reference evidence="4 5" key="1">
    <citation type="submission" date="2016-10" db="EMBL/GenBank/DDBJ databases">
        <authorList>
            <person name="de Groot N.N."/>
        </authorList>
    </citation>
    <scope>NUCLEOTIDE SEQUENCE [LARGE SCALE GENOMIC DNA]</scope>
    <source>
        <strain evidence="4 5">CGMCC 4.2026</strain>
    </source>
</reference>
<feature type="compositionally biased region" description="Low complexity" evidence="1">
    <location>
        <begin position="989"/>
        <end position="1020"/>
    </location>
</feature>
<dbReference type="PROSITE" id="PS51695">
    <property type="entry name" value="SEDOLISIN"/>
    <property type="match status" value="1"/>
</dbReference>
<keyword evidence="2" id="KW-0732">Signal</keyword>
<dbReference type="STRING" id="310780.SAMN05216267_10717"/>
<feature type="chain" id="PRO_5038523341" evidence="2">
    <location>
        <begin position="41"/>
        <end position="1423"/>
    </location>
</feature>
<dbReference type="SUPFAM" id="SSF52743">
    <property type="entry name" value="Subtilisin-like"/>
    <property type="match status" value="1"/>
</dbReference>
<dbReference type="CDD" id="cd04056">
    <property type="entry name" value="Peptidases_S53"/>
    <property type="match status" value="1"/>
</dbReference>
<name>A0A1H8UF06_9ACTN</name>
<dbReference type="InterPro" id="IPR050819">
    <property type="entry name" value="Tripeptidyl-peptidase_I"/>
</dbReference>
<dbReference type="EMBL" id="FODD01000071">
    <property type="protein sequence ID" value="SEP01800.1"/>
    <property type="molecule type" value="Genomic_DNA"/>
</dbReference>
<dbReference type="InterPro" id="IPR030400">
    <property type="entry name" value="Sedolisin_dom"/>
</dbReference>
<feature type="signal peptide" evidence="2">
    <location>
        <begin position="1"/>
        <end position="40"/>
    </location>
</feature>
<evidence type="ECO:0000313" key="4">
    <source>
        <dbReference type="EMBL" id="SEP01800.1"/>
    </source>
</evidence>
<dbReference type="SUPFAM" id="SSF82171">
    <property type="entry name" value="DPP6 N-terminal domain-like"/>
    <property type="match status" value="1"/>
</dbReference>
<dbReference type="PANTHER" id="PTHR14218">
    <property type="entry name" value="PROTEASE S8 TRIPEPTIDYL PEPTIDASE I CLN2"/>
    <property type="match status" value="1"/>
</dbReference>
<evidence type="ECO:0000256" key="1">
    <source>
        <dbReference type="SAM" id="MobiDB-lite"/>
    </source>
</evidence>
<dbReference type="PANTHER" id="PTHR14218:SF15">
    <property type="entry name" value="TRIPEPTIDYL-PEPTIDASE 1"/>
    <property type="match status" value="1"/>
</dbReference>
<evidence type="ECO:0000259" key="3">
    <source>
        <dbReference type="PROSITE" id="PS51695"/>
    </source>
</evidence>
<accession>A0A1H8UF06</accession>
<gene>
    <name evidence="4" type="ORF">SAMN05216267_10717</name>
</gene>
<organism evidence="4 5">
    <name type="scientific">Actinacidiphila rubida</name>
    <dbReference type="NCBI Taxonomy" id="310780"/>
    <lineage>
        <taxon>Bacteria</taxon>
        <taxon>Bacillati</taxon>
        <taxon>Actinomycetota</taxon>
        <taxon>Actinomycetes</taxon>
        <taxon>Kitasatosporales</taxon>
        <taxon>Streptomycetaceae</taxon>
        <taxon>Actinacidiphila</taxon>
    </lineage>
</organism>
<dbReference type="Proteomes" id="UP000181951">
    <property type="component" value="Unassembled WGS sequence"/>
</dbReference>
<dbReference type="OrthoDB" id="3883291at2"/>
<dbReference type="InterPro" id="IPR015943">
    <property type="entry name" value="WD40/YVTN_repeat-like_dom_sf"/>
</dbReference>
<evidence type="ECO:0000256" key="2">
    <source>
        <dbReference type="SAM" id="SignalP"/>
    </source>
</evidence>
<protein>
    <submittedName>
        <fullName evidence="4">PQQ-like domain-containing protein</fullName>
    </submittedName>
</protein>
<proteinExistence type="predicted"/>
<sequence>MRRTRGRTRGIRAGTAAIVLAVGAALLAGPAASASSPAGAADGGRGRHGIHLDAGSIARLSKRFENRVDGTPGQVAAQEGSSSATAPAAGSGSGGAPGATAGSGATAGTDASGTLGLKETGQAETARGYAETAVLGGTDDWVGVFSGGTVTRYDAHGTPVWNRTATSLYQDWKVQPTLWYQPDPYLPNLYEGYNPYGMSTTGTHPYATADFTGDGVADVAVAYAVADYPFRPFTSPGSQLDYGTFVTILDGRTGKTAWSKLIPGYVGNMLVQDGTLVVADSTGPDWTYDPTPEQGDSRSSLTAYRFGRAAGGTLTGTAAWTYSTHAPNAHWGDLQSIGGGRITASWSDTPFGLGTPRPAAGHVLVLDGADGHVAVDTRTPGYPRMLAQDPQTGRVLVVEQNDPFDEVRWDLTSIDPHSGARAVVTSREGTIPEAFRVVPDAHGKEARYAVAELGINADLTDGRSTVSGWDAQGGTTWSYTTASTVGGPNAPVMALDYDTHGNGEVVASVSDPAPDTAALQNGPEHTQLLAFDAADGSVDWKKEGAVSGDQLTAYHGRLLTVGYDETAYLTDPQDGSAQTLPLLGDPYAAVALDVNGDGVKDLVVGGQSRGVFALDGRALKKGTAAILWRATVGGSVHRLQEGRFADRHGRPADSLVAATGTGFAVLDARTGAVRSQVAVHGSYVGAVTVTGDGHGGSQIVVPGSTLTAYTADGDVNWTYRPAGTKGKALVFSTAATDGAGHLLLEYGGAYPATGTATVSDPAPTAVSLDAATGTPVWTRATDDSGSAAWVAPGSSVLADPGVPGADGHAAAFAFRGQLSAGTHLVEMLDTRTGDVAASHTTAGAVSFESFTAAKAIGLVETKQFDTTVYPPGDAAPYEVSDFLNSTSGVVADTADGTEAFVAAEQGLWAFGAPLPTDGSTLLHDARAFALGANAVQRVDLDGGKATDILGLAFDWRDYDLSLQQVGSGGFAADYYPHGVSTYQLTDDGSTTPDAAAKSATAKSSRASATGVTAPGTTAAPDQSRPTQAAPADASAGPLPGASLPIARTALPVQVKATLPAAAAQSDGAANAAETTRGYTPQQISARLGLKGDGTGQTVAIVDAYDYPTAEADLNHFAEHFGLPQTCGSADAGTDCFDFRTQFADGTRPDGNTGWNEEAALDIEWVHSVAPHAAIVLVESADASMGALERADDAAAALHPAAVSNSWGSSEFSEEGFYDRHCELADSVCVQSTGDAGYPSGYSSTNPYVLAVGGTNLQLDADGTTTGETAWSSTGGGLSYFEPRPAYQDGVQSSPLRATPDVSMVADPRTGVPVYVSMMQGGTLRSLWLEVGGTSLAAPIWAAVIGSADQLRAAAGKPHLASAGPDGDTAHADVYALGGNYLRDITSGSNGACGTECTAGPGYDTVTGLGSPTAGVDAALAAMK</sequence>
<feature type="domain" description="Peptidase S53" evidence="3">
    <location>
        <begin position="1077"/>
        <end position="1423"/>
    </location>
</feature>
<dbReference type="Gene3D" id="2.130.10.10">
    <property type="entry name" value="YVTN repeat-like/Quinoprotein amine dehydrogenase"/>
    <property type="match status" value="1"/>
</dbReference>
<feature type="compositionally biased region" description="Low complexity" evidence="1">
    <location>
        <begin position="98"/>
        <end position="114"/>
    </location>
</feature>
<dbReference type="InterPro" id="IPR036852">
    <property type="entry name" value="Peptidase_S8/S53_dom_sf"/>
</dbReference>
<evidence type="ECO:0000313" key="5">
    <source>
        <dbReference type="Proteomes" id="UP000181951"/>
    </source>
</evidence>
<dbReference type="RefSeq" id="WP_143080613.1">
    <property type="nucleotide sequence ID" value="NZ_FODD01000071.1"/>
</dbReference>
<dbReference type="GO" id="GO:0006508">
    <property type="term" value="P:proteolysis"/>
    <property type="evidence" value="ECO:0007669"/>
    <property type="project" value="InterPro"/>
</dbReference>
<feature type="region of interest" description="Disordered" evidence="1">
    <location>
        <begin position="986"/>
        <end position="1040"/>
    </location>
</feature>
<dbReference type="Gene3D" id="3.40.50.200">
    <property type="entry name" value="Peptidase S8/S53 domain"/>
    <property type="match status" value="1"/>
</dbReference>
<keyword evidence="5" id="KW-1185">Reference proteome</keyword>
<feature type="region of interest" description="Disordered" evidence="1">
    <location>
        <begin position="71"/>
        <end position="115"/>
    </location>
</feature>
<dbReference type="GO" id="GO:0004252">
    <property type="term" value="F:serine-type endopeptidase activity"/>
    <property type="evidence" value="ECO:0007669"/>
    <property type="project" value="InterPro"/>
</dbReference>
<dbReference type="SUPFAM" id="SSF50998">
    <property type="entry name" value="Quinoprotein alcohol dehydrogenase-like"/>
    <property type="match status" value="1"/>
</dbReference>